<dbReference type="GO" id="GO:0043565">
    <property type="term" value="F:sequence-specific DNA binding"/>
    <property type="evidence" value="ECO:0007669"/>
    <property type="project" value="InterPro"/>
</dbReference>
<dbReference type="Proteomes" id="UP000054893">
    <property type="component" value="Unassembled WGS sequence"/>
</dbReference>
<dbReference type="InterPro" id="IPR050204">
    <property type="entry name" value="AraC_XylS_family_regulators"/>
</dbReference>
<dbReference type="SMART" id="SM00342">
    <property type="entry name" value="HTH_ARAC"/>
    <property type="match status" value="1"/>
</dbReference>
<dbReference type="OrthoDB" id="9816344at2"/>
<dbReference type="PROSITE" id="PS01124">
    <property type="entry name" value="HTH_ARAC_FAMILY_2"/>
    <property type="match status" value="1"/>
</dbReference>
<dbReference type="Pfam" id="PF12833">
    <property type="entry name" value="HTH_18"/>
    <property type="match status" value="1"/>
</dbReference>
<proteinExistence type="predicted"/>
<dbReference type="Gene3D" id="1.10.10.60">
    <property type="entry name" value="Homeodomain-like"/>
    <property type="match status" value="2"/>
</dbReference>
<reference evidence="5 6" key="1">
    <citation type="submission" date="2016-01" db="EMBL/GenBank/DDBJ databases">
        <authorList>
            <person name="Oliw E.H."/>
        </authorList>
    </citation>
    <scope>NUCLEOTIDE SEQUENCE [LARGE SCALE GENOMIC DNA]</scope>
    <source>
        <strain evidence="5">LMG 22029</strain>
    </source>
</reference>
<keyword evidence="2" id="KW-0238">DNA-binding</keyword>
<protein>
    <submittedName>
        <fullName evidence="5">Transcriptional regulator</fullName>
    </submittedName>
</protein>
<dbReference type="SUPFAM" id="SSF46689">
    <property type="entry name" value="Homeodomain-like"/>
    <property type="match status" value="2"/>
</dbReference>
<dbReference type="PANTHER" id="PTHR46796">
    <property type="entry name" value="HTH-TYPE TRANSCRIPTIONAL ACTIVATOR RHAS-RELATED"/>
    <property type="match status" value="1"/>
</dbReference>
<evidence type="ECO:0000313" key="6">
    <source>
        <dbReference type="Proteomes" id="UP000054893"/>
    </source>
</evidence>
<dbReference type="InterPro" id="IPR018062">
    <property type="entry name" value="HTH_AraC-typ_CS"/>
</dbReference>
<keyword evidence="1" id="KW-0805">Transcription regulation</keyword>
<name>A0A158H6N8_CABSO</name>
<dbReference type="InterPro" id="IPR018060">
    <property type="entry name" value="HTH_AraC"/>
</dbReference>
<evidence type="ECO:0000256" key="2">
    <source>
        <dbReference type="ARBA" id="ARBA00023125"/>
    </source>
</evidence>
<dbReference type="PROSITE" id="PS00041">
    <property type="entry name" value="HTH_ARAC_FAMILY_1"/>
    <property type="match status" value="1"/>
</dbReference>
<accession>A0A158H6N8</accession>
<evidence type="ECO:0000259" key="4">
    <source>
        <dbReference type="PROSITE" id="PS01124"/>
    </source>
</evidence>
<sequence length="306" mass="33822">MEMQSHGPRKYPSSTVVASSAGKNWREIAGELRSHPVSEMPGLVPQQMEISIALRGRHDGWVIRTGAGERQKTRPVAGAIWLSPIGIADTDISITKPLPRILHLYIPAHSFRLLADEYDLPASPAHSIHYLAGLQDELIRQLGLAVLSEMCQETASGRMLVETCSLILAARLAHRYGDGWSAKIPRNNGRRLDELRLRRVQDYVVEHLEEDISVADLAAAANLSAFHFTRLFTAATGIPPHRYVGQQRLERAMTLLAAGTMPLSVIALNSRFSSQASFSRAFRRATGTSPGQYRRLFRQAAEEGAK</sequence>
<gene>
    <name evidence="5" type="ORF">AWB64_04224</name>
</gene>
<keyword evidence="3" id="KW-0804">Transcription</keyword>
<dbReference type="PANTHER" id="PTHR46796:SF6">
    <property type="entry name" value="ARAC SUBFAMILY"/>
    <property type="match status" value="1"/>
</dbReference>
<organism evidence="5 6">
    <name type="scientific">Caballeronia sordidicola</name>
    <name type="common">Burkholderia sordidicola</name>
    <dbReference type="NCBI Taxonomy" id="196367"/>
    <lineage>
        <taxon>Bacteria</taxon>
        <taxon>Pseudomonadati</taxon>
        <taxon>Pseudomonadota</taxon>
        <taxon>Betaproteobacteria</taxon>
        <taxon>Burkholderiales</taxon>
        <taxon>Burkholderiaceae</taxon>
        <taxon>Caballeronia</taxon>
    </lineage>
</organism>
<dbReference type="RefSeq" id="WP_060857313.1">
    <property type="nucleotide sequence ID" value="NZ_FCOC02000014.1"/>
</dbReference>
<dbReference type="AlphaFoldDB" id="A0A158H6N8"/>
<evidence type="ECO:0000256" key="1">
    <source>
        <dbReference type="ARBA" id="ARBA00023015"/>
    </source>
</evidence>
<dbReference type="InterPro" id="IPR009057">
    <property type="entry name" value="Homeodomain-like_sf"/>
</dbReference>
<evidence type="ECO:0000256" key="3">
    <source>
        <dbReference type="ARBA" id="ARBA00023163"/>
    </source>
</evidence>
<feature type="domain" description="HTH araC/xylS-type" evidence="4">
    <location>
        <begin position="198"/>
        <end position="296"/>
    </location>
</feature>
<dbReference type="GO" id="GO:0003700">
    <property type="term" value="F:DNA-binding transcription factor activity"/>
    <property type="evidence" value="ECO:0007669"/>
    <property type="project" value="InterPro"/>
</dbReference>
<evidence type="ECO:0000313" key="5">
    <source>
        <dbReference type="EMBL" id="SAL39965.1"/>
    </source>
</evidence>
<dbReference type="EMBL" id="FCOC02000014">
    <property type="protein sequence ID" value="SAL39965.1"/>
    <property type="molecule type" value="Genomic_DNA"/>
</dbReference>